<reference evidence="1 2" key="1">
    <citation type="submission" date="2020-10" db="EMBL/GenBank/DDBJ databases">
        <authorList>
            <person name="Peeters C."/>
        </authorList>
    </citation>
    <scope>NUCLEOTIDE SEQUENCE [LARGE SCALE GENOMIC DNA]</scope>
    <source>
        <strain evidence="1 2">LMG 27952</strain>
    </source>
</reference>
<protein>
    <submittedName>
        <fullName evidence="1">Uncharacterized protein</fullName>
    </submittedName>
</protein>
<accession>A0ABM8P3N1</accession>
<dbReference type="EMBL" id="CAJHCQ010000019">
    <property type="protein sequence ID" value="CAD6555611.1"/>
    <property type="molecule type" value="Genomic_DNA"/>
</dbReference>
<gene>
    <name evidence="1" type="ORF">LMG27952_05868</name>
</gene>
<evidence type="ECO:0000313" key="1">
    <source>
        <dbReference type="EMBL" id="CAD6555611.1"/>
    </source>
</evidence>
<dbReference type="Proteomes" id="UP000656319">
    <property type="component" value="Unassembled WGS sequence"/>
</dbReference>
<keyword evidence="2" id="KW-1185">Reference proteome</keyword>
<organism evidence="1 2">
    <name type="scientific">Paraburkholderia hiiakae</name>
    <dbReference type="NCBI Taxonomy" id="1081782"/>
    <lineage>
        <taxon>Bacteria</taxon>
        <taxon>Pseudomonadati</taxon>
        <taxon>Pseudomonadota</taxon>
        <taxon>Betaproteobacteria</taxon>
        <taxon>Burkholderiales</taxon>
        <taxon>Burkholderiaceae</taxon>
        <taxon>Paraburkholderia</taxon>
    </lineage>
</organism>
<evidence type="ECO:0000313" key="2">
    <source>
        <dbReference type="Proteomes" id="UP000656319"/>
    </source>
</evidence>
<sequence>MDSERFFSGDGFMPASVHAGPGILMTGARHLSAPGYLFDTLHGQRVAAAWRARMPVRPRLSMFLAFS</sequence>
<comment type="caution">
    <text evidence="1">The sequence shown here is derived from an EMBL/GenBank/DDBJ whole genome shotgun (WGS) entry which is preliminary data.</text>
</comment>
<proteinExistence type="predicted"/>
<name>A0ABM8P3N1_9BURK</name>